<protein>
    <submittedName>
        <fullName evidence="1">Uncharacterized protein</fullName>
    </submittedName>
</protein>
<comment type="caution">
    <text evidence="1">The sequence shown here is derived from an EMBL/GenBank/DDBJ whole genome shotgun (WGS) entry which is preliminary data.</text>
</comment>
<dbReference type="Proteomes" id="UP001163846">
    <property type="component" value="Unassembled WGS sequence"/>
</dbReference>
<keyword evidence="2" id="KW-1185">Reference proteome</keyword>
<proteinExistence type="predicted"/>
<feature type="non-terminal residue" evidence="1">
    <location>
        <position position="369"/>
    </location>
</feature>
<sequence>MKSCVVYIADYITKTGLKTHVIFDSIKTIFEKSTEIIEGNLSDKEKSRRIITRVINLLSTKLELGSPMISLYLLQNPDHYTSHEFVPFYWKSFVSKARSYWQPDSSEDQPKVVLVKRKGKLIGLSSTFDYTHRPLAHDSYTLYDWVSEYTRIRKPNSKTRQKIYDNEDDSQEDSEDDATHKYDFKYLQFLKDHPLHDTHVPVHHSKNRHLVPNFLGGILPRPDKEDREYYCCTMLVLFCPWRSGKDLKQADQSWHEAFESYDFPSHCKSYIQNINLRYEALDARDDFRAQMKSGKVSISKLPNFIQTNLNDNLAAELLQAAGNEDDFIDDEPIILYDPETGMKKGPFFEKRLRAMETMKNILINLGWLD</sequence>
<organism evidence="1 2">
    <name type="scientific">Lentinula raphanica</name>
    <dbReference type="NCBI Taxonomy" id="153919"/>
    <lineage>
        <taxon>Eukaryota</taxon>
        <taxon>Fungi</taxon>
        <taxon>Dikarya</taxon>
        <taxon>Basidiomycota</taxon>
        <taxon>Agaricomycotina</taxon>
        <taxon>Agaricomycetes</taxon>
        <taxon>Agaricomycetidae</taxon>
        <taxon>Agaricales</taxon>
        <taxon>Marasmiineae</taxon>
        <taxon>Omphalotaceae</taxon>
        <taxon>Lentinula</taxon>
    </lineage>
</organism>
<gene>
    <name evidence="1" type="ORF">F5878DRAFT_591415</name>
</gene>
<reference evidence="1" key="1">
    <citation type="submission" date="2022-08" db="EMBL/GenBank/DDBJ databases">
        <authorList>
            <consortium name="DOE Joint Genome Institute"/>
            <person name="Min B."/>
            <person name="Riley R."/>
            <person name="Sierra-Patev S."/>
            <person name="Naranjo-Ortiz M."/>
            <person name="Looney B."/>
            <person name="Konkel Z."/>
            <person name="Slot J.C."/>
            <person name="Sakamoto Y."/>
            <person name="Steenwyk J.L."/>
            <person name="Rokas A."/>
            <person name="Carro J."/>
            <person name="Camarero S."/>
            <person name="Ferreira P."/>
            <person name="Molpeceres G."/>
            <person name="Ruiz-Duenas F.J."/>
            <person name="Serrano A."/>
            <person name="Henrissat B."/>
            <person name="Drula E."/>
            <person name="Hughes K.W."/>
            <person name="Mata J.L."/>
            <person name="Ishikawa N.K."/>
            <person name="Vargas-Isla R."/>
            <person name="Ushijima S."/>
            <person name="Smith C.A."/>
            <person name="Ahrendt S."/>
            <person name="Andreopoulos W."/>
            <person name="He G."/>
            <person name="Labutti K."/>
            <person name="Lipzen A."/>
            <person name="Ng V."/>
            <person name="Sandor L."/>
            <person name="Barry K."/>
            <person name="Martinez A.T."/>
            <person name="Xiao Y."/>
            <person name="Gibbons J.G."/>
            <person name="Terashima K."/>
            <person name="Hibbett D.S."/>
            <person name="Grigoriev I.V."/>
        </authorList>
    </citation>
    <scope>NUCLEOTIDE SEQUENCE</scope>
    <source>
        <strain evidence="1">TFB9207</strain>
    </source>
</reference>
<dbReference type="EMBL" id="MU806891">
    <property type="protein sequence ID" value="KAJ3832657.1"/>
    <property type="molecule type" value="Genomic_DNA"/>
</dbReference>
<evidence type="ECO:0000313" key="1">
    <source>
        <dbReference type="EMBL" id="KAJ3832657.1"/>
    </source>
</evidence>
<dbReference type="AlphaFoldDB" id="A0AA38NXX3"/>
<evidence type="ECO:0000313" key="2">
    <source>
        <dbReference type="Proteomes" id="UP001163846"/>
    </source>
</evidence>
<accession>A0AA38NXX3</accession>
<name>A0AA38NXX3_9AGAR</name>